<feature type="transmembrane region" description="Helical" evidence="10">
    <location>
        <begin position="401"/>
        <end position="421"/>
    </location>
</feature>
<evidence type="ECO:0000256" key="1">
    <source>
        <dbReference type="ARBA" id="ARBA00004141"/>
    </source>
</evidence>
<feature type="transmembrane region" description="Helical" evidence="10">
    <location>
        <begin position="108"/>
        <end position="129"/>
    </location>
</feature>
<dbReference type="PROSITE" id="PS50850">
    <property type="entry name" value="MFS"/>
    <property type="match status" value="1"/>
</dbReference>
<feature type="transmembrane region" description="Helical" evidence="10">
    <location>
        <begin position="141"/>
        <end position="165"/>
    </location>
</feature>
<dbReference type="PRINTS" id="PR00171">
    <property type="entry name" value="SUGRTRNSPORT"/>
</dbReference>
<keyword evidence="13" id="KW-1185">Reference proteome</keyword>
<keyword evidence="3 8" id="KW-0813">Transport</keyword>
<organism evidence="12 13">
    <name type="scientific">Tulasnella calospora MUT 4182</name>
    <dbReference type="NCBI Taxonomy" id="1051891"/>
    <lineage>
        <taxon>Eukaryota</taxon>
        <taxon>Fungi</taxon>
        <taxon>Dikarya</taxon>
        <taxon>Basidiomycota</taxon>
        <taxon>Agaricomycotina</taxon>
        <taxon>Agaricomycetes</taxon>
        <taxon>Cantharellales</taxon>
        <taxon>Tulasnellaceae</taxon>
        <taxon>Tulasnella</taxon>
    </lineage>
</organism>
<feature type="transmembrane region" description="Helical" evidence="10">
    <location>
        <begin position="44"/>
        <end position="64"/>
    </location>
</feature>
<dbReference type="PROSITE" id="PS00217">
    <property type="entry name" value="SUGAR_TRANSPORT_2"/>
    <property type="match status" value="1"/>
</dbReference>
<evidence type="ECO:0000256" key="2">
    <source>
        <dbReference type="ARBA" id="ARBA00010992"/>
    </source>
</evidence>
<feature type="transmembrane region" description="Helical" evidence="10">
    <location>
        <begin position="433"/>
        <end position="455"/>
    </location>
</feature>
<feature type="transmembrane region" description="Helical" evidence="10">
    <location>
        <begin position="7"/>
        <end position="24"/>
    </location>
</feature>
<evidence type="ECO:0000256" key="8">
    <source>
        <dbReference type="RuleBase" id="RU003346"/>
    </source>
</evidence>
<keyword evidence="5 10" id="KW-1133">Transmembrane helix</keyword>
<feature type="domain" description="Major facilitator superfamily (MFS) profile" evidence="11">
    <location>
        <begin position="1"/>
        <end position="459"/>
    </location>
</feature>
<dbReference type="AlphaFoldDB" id="A0A0C3L814"/>
<evidence type="ECO:0000256" key="7">
    <source>
        <dbReference type="ARBA" id="ARBA00049119"/>
    </source>
</evidence>
<comment type="catalytic activity">
    <reaction evidence="7">
        <text>myo-inositol(out) + H(+)(out) = myo-inositol(in) + H(+)(in)</text>
        <dbReference type="Rhea" id="RHEA:60364"/>
        <dbReference type="ChEBI" id="CHEBI:15378"/>
        <dbReference type="ChEBI" id="CHEBI:17268"/>
    </reaction>
</comment>
<dbReference type="InterPro" id="IPR005828">
    <property type="entry name" value="MFS_sugar_transport-like"/>
</dbReference>
<evidence type="ECO:0000313" key="13">
    <source>
        <dbReference type="Proteomes" id="UP000054248"/>
    </source>
</evidence>
<feature type="compositionally biased region" description="Basic and acidic residues" evidence="9">
    <location>
        <begin position="513"/>
        <end position="525"/>
    </location>
</feature>
<dbReference type="GO" id="GO:0005351">
    <property type="term" value="F:carbohydrate:proton symporter activity"/>
    <property type="evidence" value="ECO:0007669"/>
    <property type="project" value="TreeGrafter"/>
</dbReference>
<evidence type="ECO:0000256" key="3">
    <source>
        <dbReference type="ARBA" id="ARBA00022448"/>
    </source>
</evidence>
<name>A0A0C3L814_9AGAM</name>
<keyword evidence="6 10" id="KW-0472">Membrane</keyword>
<reference evidence="13" key="2">
    <citation type="submission" date="2015-01" db="EMBL/GenBank/DDBJ databases">
        <title>Evolutionary Origins and Diversification of the Mycorrhizal Mutualists.</title>
        <authorList>
            <consortium name="DOE Joint Genome Institute"/>
            <consortium name="Mycorrhizal Genomics Consortium"/>
            <person name="Kohler A."/>
            <person name="Kuo A."/>
            <person name="Nagy L.G."/>
            <person name="Floudas D."/>
            <person name="Copeland A."/>
            <person name="Barry K.W."/>
            <person name="Cichocki N."/>
            <person name="Veneault-Fourrey C."/>
            <person name="LaButti K."/>
            <person name="Lindquist E.A."/>
            <person name="Lipzen A."/>
            <person name="Lundell T."/>
            <person name="Morin E."/>
            <person name="Murat C."/>
            <person name="Riley R."/>
            <person name="Ohm R."/>
            <person name="Sun H."/>
            <person name="Tunlid A."/>
            <person name="Henrissat B."/>
            <person name="Grigoriev I.V."/>
            <person name="Hibbett D.S."/>
            <person name="Martin F."/>
        </authorList>
    </citation>
    <scope>NUCLEOTIDE SEQUENCE [LARGE SCALE GENOMIC DNA]</scope>
    <source>
        <strain evidence="13">MUT 4182</strain>
    </source>
</reference>
<dbReference type="PANTHER" id="PTHR48022">
    <property type="entry name" value="PLASTIDIC GLUCOSE TRANSPORTER 4"/>
    <property type="match status" value="1"/>
</dbReference>
<dbReference type="PANTHER" id="PTHR48022:SF81">
    <property type="entry name" value="MAJOR FACILITATOR SUPERFAMILY (MFS) PROFILE DOMAIN-CONTAINING PROTEIN"/>
    <property type="match status" value="1"/>
</dbReference>
<dbReference type="InterPro" id="IPR036259">
    <property type="entry name" value="MFS_trans_sf"/>
</dbReference>
<proteinExistence type="inferred from homology"/>
<gene>
    <name evidence="12" type="ORF">M407DRAFT_225657</name>
</gene>
<evidence type="ECO:0000256" key="4">
    <source>
        <dbReference type="ARBA" id="ARBA00022692"/>
    </source>
</evidence>
<keyword evidence="4 10" id="KW-0812">Transmembrane</keyword>
<dbReference type="Pfam" id="PF00083">
    <property type="entry name" value="Sugar_tr"/>
    <property type="match status" value="1"/>
</dbReference>
<dbReference type="SUPFAM" id="SSF103473">
    <property type="entry name" value="MFS general substrate transporter"/>
    <property type="match status" value="1"/>
</dbReference>
<dbReference type="Proteomes" id="UP000054248">
    <property type="component" value="Unassembled WGS sequence"/>
</dbReference>
<dbReference type="GO" id="GO:0016020">
    <property type="term" value="C:membrane"/>
    <property type="evidence" value="ECO:0007669"/>
    <property type="project" value="UniProtKB-SubCell"/>
</dbReference>
<feature type="transmembrane region" description="Helical" evidence="10">
    <location>
        <begin position="336"/>
        <end position="357"/>
    </location>
</feature>
<comment type="similarity">
    <text evidence="2 8">Belongs to the major facilitator superfamily. Sugar transporter (TC 2.A.1.1) family.</text>
</comment>
<sequence length="525" mass="57295">MAVSACWGGVFVGWTIGMIGGILPRESFKKSFGLGDDPETYANLTGWIVVIGQLGCCVGALVTAHLSDHYGRKKSLVIGAIIFLCGSILQVNPTLYTSTPRSALTNLNIGRAIGGFGVGMTSSLIPSYISESSPSYLRGRLTGMYQLFTACVFGIAGSFWANYGLLRHFGDDPDRPALWQTAFSIQIIPACLLLYFMASQYESPRWLAEQGRFDEARHVVAHIRGVDTDDAGVQEEIQAIKKDVQGRTKLSIREQAKEATSSRKMLYRCSIPVILMAFQQLTGVNAINYYSPTIFKELGLGGASAGLLGTGIYGIVKIIATVIALALGVEQWGRKAMLVWGGLGQATCMLFIGGYLASHGEGGLTIMSYFAILALYLYVVSFSFGWSVAPWPAMAESVPNHLRSLTMALGMGSNWFCNILISKVTPILLNSIPWGTFFIFGIMTLGAVAWAMLLFPETGGYAIEDIHKLFDDVIKQSLHDNRWLLQRPPIRKPREPEDEVEVPAGRGSMDSLRSVDRFLDDDGHP</sequence>
<dbReference type="NCBIfam" id="TIGR00879">
    <property type="entry name" value="SP"/>
    <property type="match status" value="1"/>
</dbReference>
<evidence type="ECO:0000256" key="6">
    <source>
        <dbReference type="ARBA" id="ARBA00023136"/>
    </source>
</evidence>
<dbReference type="OrthoDB" id="508119at2759"/>
<dbReference type="Gene3D" id="1.20.1250.20">
    <property type="entry name" value="MFS general substrate transporter like domains"/>
    <property type="match status" value="2"/>
</dbReference>
<comment type="subcellular location">
    <subcellularLocation>
        <location evidence="1">Membrane</location>
        <topology evidence="1">Multi-pass membrane protein</topology>
    </subcellularLocation>
</comment>
<dbReference type="InterPro" id="IPR050360">
    <property type="entry name" value="MFS_Sugar_Transporters"/>
</dbReference>
<dbReference type="HOGENOM" id="CLU_001265_30_12_1"/>
<evidence type="ECO:0000256" key="9">
    <source>
        <dbReference type="SAM" id="MobiDB-lite"/>
    </source>
</evidence>
<feature type="transmembrane region" description="Helical" evidence="10">
    <location>
        <begin position="76"/>
        <end position="96"/>
    </location>
</feature>
<evidence type="ECO:0000256" key="10">
    <source>
        <dbReference type="SAM" id="Phobius"/>
    </source>
</evidence>
<dbReference type="InterPro" id="IPR003663">
    <property type="entry name" value="Sugar/inositol_transpt"/>
</dbReference>
<dbReference type="PROSITE" id="PS00216">
    <property type="entry name" value="SUGAR_TRANSPORT_1"/>
    <property type="match status" value="1"/>
</dbReference>
<dbReference type="EMBL" id="KN822976">
    <property type="protein sequence ID" value="KIO29978.1"/>
    <property type="molecule type" value="Genomic_DNA"/>
</dbReference>
<dbReference type="InterPro" id="IPR020846">
    <property type="entry name" value="MFS_dom"/>
</dbReference>
<feature type="region of interest" description="Disordered" evidence="9">
    <location>
        <begin position="489"/>
        <end position="525"/>
    </location>
</feature>
<accession>A0A0C3L814</accession>
<evidence type="ECO:0000256" key="5">
    <source>
        <dbReference type="ARBA" id="ARBA00022989"/>
    </source>
</evidence>
<evidence type="ECO:0000313" key="12">
    <source>
        <dbReference type="EMBL" id="KIO29978.1"/>
    </source>
</evidence>
<reference evidence="12 13" key="1">
    <citation type="submission" date="2014-04" db="EMBL/GenBank/DDBJ databases">
        <authorList>
            <consortium name="DOE Joint Genome Institute"/>
            <person name="Kuo A."/>
            <person name="Girlanda M."/>
            <person name="Perotto S."/>
            <person name="Kohler A."/>
            <person name="Nagy L.G."/>
            <person name="Floudas D."/>
            <person name="Copeland A."/>
            <person name="Barry K.W."/>
            <person name="Cichocki N."/>
            <person name="Veneault-Fourrey C."/>
            <person name="LaButti K."/>
            <person name="Lindquist E.A."/>
            <person name="Lipzen A."/>
            <person name="Lundell T."/>
            <person name="Morin E."/>
            <person name="Murat C."/>
            <person name="Sun H."/>
            <person name="Tunlid A."/>
            <person name="Henrissat B."/>
            <person name="Grigoriev I.V."/>
            <person name="Hibbett D.S."/>
            <person name="Martin F."/>
            <person name="Nordberg H.P."/>
            <person name="Cantor M.N."/>
            <person name="Hua S.X."/>
        </authorList>
    </citation>
    <scope>NUCLEOTIDE SEQUENCE [LARGE SCALE GENOMIC DNA]</scope>
    <source>
        <strain evidence="12 13">MUT 4182</strain>
    </source>
</reference>
<feature type="transmembrane region" description="Helical" evidence="10">
    <location>
        <begin position="369"/>
        <end position="389"/>
    </location>
</feature>
<evidence type="ECO:0000259" key="11">
    <source>
        <dbReference type="PROSITE" id="PS50850"/>
    </source>
</evidence>
<feature type="transmembrane region" description="Helical" evidence="10">
    <location>
        <begin position="307"/>
        <end position="329"/>
    </location>
</feature>
<feature type="transmembrane region" description="Helical" evidence="10">
    <location>
        <begin position="177"/>
        <end position="198"/>
    </location>
</feature>
<dbReference type="STRING" id="1051891.A0A0C3L814"/>
<feature type="transmembrane region" description="Helical" evidence="10">
    <location>
        <begin position="265"/>
        <end position="287"/>
    </location>
</feature>
<protein>
    <recommendedName>
        <fullName evidence="11">Major facilitator superfamily (MFS) profile domain-containing protein</fullName>
    </recommendedName>
</protein>
<dbReference type="InterPro" id="IPR005829">
    <property type="entry name" value="Sugar_transporter_CS"/>
</dbReference>